<comment type="caution">
    <text evidence="2">The sequence shown here is derived from an EMBL/GenBank/DDBJ whole genome shotgun (WGS) entry which is preliminary data.</text>
</comment>
<organism evidence="2 3">
    <name type="scientific">Solimicrobium silvestre</name>
    <dbReference type="NCBI Taxonomy" id="2099400"/>
    <lineage>
        <taxon>Bacteria</taxon>
        <taxon>Pseudomonadati</taxon>
        <taxon>Pseudomonadota</taxon>
        <taxon>Betaproteobacteria</taxon>
        <taxon>Burkholderiales</taxon>
        <taxon>Oxalobacteraceae</taxon>
        <taxon>Solimicrobium</taxon>
    </lineage>
</organism>
<dbReference type="InterPro" id="IPR013424">
    <property type="entry name" value="Ice-binding_C"/>
</dbReference>
<protein>
    <submittedName>
        <fullName evidence="2">PEP-CTERM protein-sorting domain</fullName>
    </submittedName>
</protein>
<dbReference type="AlphaFoldDB" id="A0A2S9GZ52"/>
<dbReference type="Proteomes" id="UP000237839">
    <property type="component" value="Unassembled WGS sequence"/>
</dbReference>
<sequence length="260" mass="26762">MTSNTHLNLKKTLQSTASTCLLPLLFVCAQAHAGLIGYQGQTAFNAAITGMSTNTTDFESITAGTMYAPNTGPAGSGFTLVLTGPDAPQYAPTVSNQFWTTSGVNYLGLNNPDSALEVGDSMTFNFSSPVSGFGLFVIGSSDVGPGDISLTSGATTVSNGAVADITDGNGDYAYYIGLATNDLSTFSSVTISDLNGLSDRLLPIDMDDVTLASNQSGQGGSGGPTVPEPSSLALFLTGAVLLSLAIYRQRRLKPSTTRLN</sequence>
<gene>
    <name evidence="2" type="ORF">S2091_2395</name>
</gene>
<keyword evidence="1" id="KW-0732">Signal</keyword>
<proteinExistence type="predicted"/>
<evidence type="ECO:0000313" key="3">
    <source>
        <dbReference type="Proteomes" id="UP000237839"/>
    </source>
</evidence>
<evidence type="ECO:0000313" key="2">
    <source>
        <dbReference type="EMBL" id="PRC92978.1"/>
    </source>
</evidence>
<accession>A0A2S9GZ52</accession>
<dbReference type="OrthoDB" id="9156238at2"/>
<dbReference type="NCBIfam" id="TIGR02595">
    <property type="entry name" value="PEP_CTERM"/>
    <property type="match status" value="1"/>
</dbReference>
<dbReference type="EMBL" id="PUGF01000010">
    <property type="protein sequence ID" value="PRC92978.1"/>
    <property type="molecule type" value="Genomic_DNA"/>
</dbReference>
<evidence type="ECO:0000256" key="1">
    <source>
        <dbReference type="SAM" id="SignalP"/>
    </source>
</evidence>
<feature type="signal peptide" evidence="1">
    <location>
        <begin position="1"/>
        <end position="33"/>
    </location>
</feature>
<keyword evidence="3" id="KW-1185">Reference proteome</keyword>
<dbReference type="RefSeq" id="WP_105532096.1">
    <property type="nucleotide sequence ID" value="NZ_PUGF01000010.1"/>
</dbReference>
<reference evidence="2 3" key="1">
    <citation type="submission" date="2018-02" db="EMBL/GenBank/DDBJ databases">
        <title>Solimicrobium silvestre gen. nov., sp. nov., isolated from alpine forest soil.</title>
        <authorList>
            <person name="Margesin R."/>
            <person name="Albuquerque L."/>
            <person name="Zhang D.-C."/>
            <person name="Froufe H.J.C."/>
            <person name="Severino R."/>
            <person name="Roxo I."/>
            <person name="Egas C."/>
            <person name="Da Costa M.S."/>
        </authorList>
    </citation>
    <scope>NUCLEOTIDE SEQUENCE [LARGE SCALE GENOMIC DNA]</scope>
    <source>
        <strain evidence="2 3">S20-91</strain>
    </source>
</reference>
<feature type="chain" id="PRO_5015454814" evidence="1">
    <location>
        <begin position="34"/>
        <end position="260"/>
    </location>
</feature>
<name>A0A2S9GZ52_9BURK</name>